<protein>
    <submittedName>
        <fullName evidence="2">Uncharacterized protein</fullName>
    </submittedName>
</protein>
<sequence>MLQLNPSLMQQSPMASLCNRKRPNADHLSQVNPAAKGLEAARRHRGTYFPPSFWDGLPEVSLTPPALRELGRRNRVQRHAPTATAPSGVISIARFARHGGPDLRHLRGFPAPMESTPSSKSSRSRRTQSTTATGVGSKNSMSSAHDKNCRVHLVDDGVYPVGHDHHDDLPGAEPRNWDSVHDQLLVARASLSSSSFFQSAFREFREKNDRAAFESDGMATAVAIICGDRDIPNKQNILFIELEPITNDNAVNPERTRFRQGPCQPDALARYAQDRAR</sequence>
<organism evidence="2 3">
    <name type="scientific">Tolypocladium capitatum</name>
    <dbReference type="NCBI Taxonomy" id="45235"/>
    <lineage>
        <taxon>Eukaryota</taxon>
        <taxon>Fungi</taxon>
        <taxon>Dikarya</taxon>
        <taxon>Ascomycota</taxon>
        <taxon>Pezizomycotina</taxon>
        <taxon>Sordariomycetes</taxon>
        <taxon>Hypocreomycetidae</taxon>
        <taxon>Hypocreales</taxon>
        <taxon>Ophiocordycipitaceae</taxon>
        <taxon>Tolypocladium</taxon>
    </lineage>
</organism>
<feature type="compositionally biased region" description="Polar residues" evidence="1">
    <location>
        <begin position="134"/>
        <end position="143"/>
    </location>
</feature>
<reference evidence="2 3" key="1">
    <citation type="submission" date="2017-08" db="EMBL/GenBank/DDBJ databases">
        <title>Harnessing the power of phylogenomics to disentangle the directionality and signatures of interkingdom host jumping in the parasitic fungal genus Tolypocladium.</title>
        <authorList>
            <person name="Quandt C.A."/>
            <person name="Patterson W."/>
            <person name="Spatafora J.W."/>
        </authorList>
    </citation>
    <scope>NUCLEOTIDE SEQUENCE [LARGE SCALE GENOMIC DNA]</scope>
    <source>
        <strain evidence="2 3">CBS 113982</strain>
    </source>
</reference>
<evidence type="ECO:0000256" key="1">
    <source>
        <dbReference type="SAM" id="MobiDB-lite"/>
    </source>
</evidence>
<dbReference type="OrthoDB" id="5336565at2759"/>
<dbReference type="AlphaFoldDB" id="A0A2K3QA02"/>
<evidence type="ECO:0000313" key="2">
    <source>
        <dbReference type="EMBL" id="PNY24314.1"/>
    </source>
</evidence>
<accession>A0A2K3QA02</accession>
<dbReference type="STRING" id="45235.A0A2K3QA02"/>
<evidence type="ECO:0000313" key="3">
    <source>
        <dbReference type="Proteomes" id="UP000236621"/>
    </source>
</evidence>
<feature type="compositionally biased region" description="Low complexity" evidence="1">
    <location>
        <begin position="115"/>
        <end position="133"/>
    </location>
</feature>
<proteinExistence type="predicted"/>
<feature type="region of interest" description="Disordered" evidence="1">
    <location>
        <begin position="101"/>
        <end position="145"/>
    </location>
</feature>
<name>A0A2K3QA02_9HYPO</name>
<gene>
    <name evidence="2" type="ORF">TCAP_05749</name>
</gene>
<dbReference type="EMBL" id="NRSZ01000918">
    <property type="protein sequence ID" value="PNY24314.1"/>
    <property type="molecule type" value="Genomic_DNA"/>
</dbReference>
<feature type="region of interest" description="Disordered" evidence="1">
    <location>
        <begin position="252"/>
        <end position="277"/>
    </location>
</feature>
<keyword evidence="3" id="KW-1185">Reference proteome</keyword>
<dbReference type="Proteomes" id="UP000236621">
    <property type="component" value="Unassembled WGS sequence"/>
</dbReference>
<comment type="caution">
    <text evidence="2">The sequence shown here is derived from an EMBL/GenBank/DDBJ whole genome shotgun (WGS) entry which is preliminary data.</text>
</comment>